<name>A0A815MUI1_ADIRI</name>
<comment type="caution">
    <text evidence="1">The sequence shown here is derived from an EMBL/GenBank/DDBJ whole genome shotgun (WGS) entry which is preliminary data.</text>
</comment>
<organism evidence="1 2">
    <name type="scientific">Adineta ricciae</name>
    <name type="common">Rotifer</name>
    <dbReference type="NCBI Taxonomy" id="249248"/>
    <lineage>
        <taxon>Eukaryota</taxon>
        <taxon>Metazoa</taxon>
        <taxon>Spiralia</taxon>
        <taxon>Gnathifera</taxon>
        <taxon>Rotifera</taxon>
        <taxon>Eurotatoria</taxon>
        <taxon>Bdelloidea</taxon>
        <taxon>Adinetida</taxon>
        <taxon>Adinetidae</taxon>
        <taxon>Adineta</taxon>
    </lineage>
</organism>
<dbReference type="AlphaFoldDB" id="A0A815MUI1"/>
<dbReference type="Proteomes" id="UP000663852">
    <property type="component" value="Unassembled WGS sequence"/>
</dbReference>
<accession>A0A815MUI1</accession>
<proteinExistence type="predicted"/>
<reference evidence="1" key="1">
    <citation type="submission" date="2021-02" db="EMBL/GenBank/DDBJ databases">
        <authorList>
            <person name="Nowell W R."/>
        </authorList>
    </citation>
    <scope>NUCLEOTIDE SEQUENCE</scope>
</reference>
<protein>
    <submittedName>
        <fullName evidence="1">Uncharacterized protein</fullName>
    </submittedName>
</protein>
<gene>
    <name evidence="1" type="ORF">EDS130_LOCUS37638</name>
</gene>
<evidence type="ECO:0000313" key="1">
    <source>
        <dbReference type="EMBL" id="CAF1423082.1"/>
    </source>
</evidence>
<sequence>MTAFTLKLFTNPSSLVILILYSSLINITQTITIVQPTIPKYTELYLTYSQTVSCECQQISITYQKFLQIKYTFHQICYRIFITQDWINYFLWYNSQSTLTKNDFRFTSANRFQSLNTFCDLVNQTINNHLTQFYSNQYVTASVVPSFTFESQIDSSISQFISSMTNDFLSSLSTARQMIQNSSTSYVYSFARCFGNCSCATELGTGHFFLAWAGLAGHQAPVTGQV</sequence>
<dbReference type="EMBL" id="CAJNOJ010000375">
    <property type="protein sequence ID" value="CAF1423082.1"/>
    <property type="molecule type" value="Genomic_DNA"/>
</dbReference>
<evidence type="ECO:0000313" key="2">
    <source>
        <dbReference type="Proteomes" id="UP000663852"/>
    </source>
</evidence>